<evidence type="ECO:0000256" key="1">
    <source>
        <dbReference type="SAM" id="MobiDB-lite"/>
    </source>
</evidence>
<dbReference type="PROSITE" id="PS51154">
    <property type="entry name" value="MACRO"/>
    <property type="match status" value="1"/>
</dbReference>
<dbReference type="SMART" id="SM00506">
    <property type="entry name" value="A1pp"/>
    <property type="match status" value="1"/>
</dbReference>
<evidence type="ECO:0000259" key="2">
    <source>
        <dbReference type="PROSITE" id="PS51154"/>
    </source>
</evidence>
<dbReference type="SUPFAM" id="SSF52949">
    <property type="entry name" value="Macro domain-like"/>
    <property type="match status" value="1"/>
</dbReference>
<organism evidence="3 4">
    <name type="scientific">Phyllachora maydis</name>
    <dbReference type="NCBI Taxonomy" id="1825666"/>
    <lineage>
        <taxon>Eukaryota</taxon>
        <taxon>Fungi</taxon>
        <taxon>Dikarya</taxon>
        <taxon>Ascomycota</taxon>
        <taxon>Pezizomycotina</taxon>
        <taxon>Sordariomycetes</taxon>
        <taxon>Sordariomycetidae</taxon>
        <taxon>Phyllachorales</taxon>
        <taxon>Phyllachoraceae</taxon>
        <taxon>Phyllachora</taxon>
    </lineage>
</organism>
<protein>
    <recommendedName>
        <fullName evidence="2">Macro domain-containing protein</fullName>
    </recommendedName>
</protein>
<keyword evidence="4" id="KW-1185">Reference proteome</keyword>
<evidence type="ECO:0000313" key="3">
    <source>
        <dbReference type="EMBL" id="KAK2071070.1"/>
    </source>
</evidence>
<feature type="region of interest" description="Disordered" evidence="1">
    <location>
        <begin position="228"/>
        <end position="282"/>
    </location>
</feature>
<dbReference type="Proteomes" id="UP001217918">
    <property type="component" value="Unassembled WGS sequence"/>
</dbReference>
<dbReference type="InterPro" id="IPR043472">
    <property type="entry name" value="Macro_dom-like"/>
</dbReference>
<dbReference type="NCBIfam" id="NF001664">
    <property type="entry name" value="PRK00431.1-6"/>
    <property type="match status" value="1"/>
</dbReference>
<dbReference type="CDD" id="cd02908">
    <property type="entry name" value="Macro_OAADPr_deacetylase"/>
    <property type="match status" value="1"/>
</dbReference>
<feature type="compositionally biased region" description="Low complexity" evidence="1">
    <location>
        <begin position="252"/>
        <end position="262"/>
    </location>
</feature>
<feature type="domain" description="Macro" evidence="2">
    <location>
        <begin position="38"/>
        <end position="221"/>
    </location>
</feature>
<dbReference type="InterPro" id="IPR002589">
    <property type="entry name" value="Macro_dom"/>
</dbReference>
<dbReference type="PANTHER" id="PTHR11106:SF27">
    <property type="entry name" value="MACRO DOMAIN-CONTAINING PROTEIN"/>
    <property type="match status" value="1"/>
</dbReference>
<proteinExistence type="predicted"/>
<evidence type="ECO:0000313" key="4">
    <source>
        <dbReference type="Proteomes" id="UP001217918"/>
    </source>
</evidence>
<dbReference type="Pfam" id="PF01661">
    <property type="entry name" value="Macro"/>
    <property type="match status" value="1"/>
</dbReference>
<name>A0AAD9MDK6_9PEZI</name>
<dbReference type="Gene3D" id="3.40.220.10">
    <property type="entry name" value="Leucine Aminopeptidase, subunit E, domain 1"/>
    <property type="match status" value="1"/>
</dbReference>
<comment type="caution">
    <text evidence="3">The sequence shown here is derived from an EMBL/GenBank/DDBJ whole genome shotgun (WGS) entry which is preliminary data.</text>
</comment>
<sequence length="282" mass="29412">MPVIQAADIPILSVLYKAGKLAPAPAGTKLPPTLSGPRTIPPPCKSLNDRVGLIRGDITALGVDAVVNAANRSLLGGGGVDGAIHRAAGRELKDECRSLGGCATGSAKITGAYNLPCKKVIHAVGPVFDAMRPDISETHLSGCYRTSLALAVENDCRTVAFSAISTGVYGYPSNEAAPVALGTIRRFLEQEDAEGKIEKVVLVTFENKDVQAYNKSIPLYFPPVADAAEPTEAEAKSEEAESDEAEQEAEARAVASALPSAPTSDPADNGGHVDKKQKHDDT</sequence>
<reference evidence="3" key="1">
    <citation type="journal article" date="2023" name="Mol. Plant Microbe Interact.">
        <title>Elucidating the Obligate Nature and Biological Capacity of an Invasive Fungal Corn Pathogen.</title>
        <authorList>
            <person name="MacCready J.S."/>
            <person name="Roggenkamp E.M."/>
            <person name="Gdanetz K."/>
            <person name="Chilvers M.I."/>
        </authorList>
    </citation>
    <scope>NUCLEOTIDE SEQUENCE</scope>
    <source>
        <strain evidence="3">PM02</strain>
    </source>
</reference>
<dbReference type="EMBL" id="JAQQPM010000004">
    <property type="protein sequence ID" value="KAK2071070.1"/>
    <property type="molecule type" value="Genomic_DNA"/>
</dbReference>
<dbReference type="PANTHER" id="PTHR11106">
    <property type="entry name" value="GANGLIOSIDE INDUCED DIFFERENTIATION ASSOCIATED PROTEIN 2-RELATED"/>
    <property type="match status" value="1"/>
</dbReference>
<accession>A0AAD9MDK6</accession>
<feature type="compositionally biased region" description="Basic and acidic residues" evidence="1">
    <location>
        <begin position="271"/>
        <end position="282"/>
    </location>
</feature>
<dbReference type="AlphaFoldDB" id="A0AAD9MDK6"/>
<gene>
    <name evidence="3" type="ORF">P8C59_005523</name>
</gene>